<reference evidence="3 4" key="1">
    <citation type="submission" date="2015-01" db="EMBL/GenBank/DDBJ databases">
        <title>Genome of allotetraploid Gossypium barbadense reveals genomic plasticity and fiber elongation in cotton evolution.</title>
        <authorList>
            <person name="Chen X."/>
            <person name="Liu X."/>
            <person name="Zhao B."/>
            <person name="Zheng H."/>
            <person name="Hu Y."/>
            <person name="Lu G."/>
            <person name="Yang C."/>
            <person name="Chen J."/>
            <person name="Shan C."/>
            <person name="Zhang L."/>
            <person name="Zhou Y."/>
            <person name="Wang L."/>
            <person name="Guo W."/>
            <person name="Bai Y."/>
            <person name="Ruan J."/>
            <person name="Shangguan X."/>
            <person name="Mao Y."/>
            <person name="Jiang J."/>
            <person name="Zhu Y."/>
            <person name="Lei J."/>
            <person name="Kang H."/>
            <person name="Chen S."/>
            <person name="He X."/>
            <person name="Wang R."/>
            <person name="Wang Y."/>
            <person name="Chen J."/>
            <person name="Wang L."/>
            <person name="Yu S."/>
            <person name="Wang B."/>
            <person name="Wei J."/>
            <person name="Song S."/>
            <person name="Lu X."/>
            <person name="Gao Z."/>
            <person name="Gu W."/>
            <person name="Deng X."/>
            <person name="Ma D."/>
            <person name="Wang S."/>
            <person name="Liang W."/>
            <person name="Fang L."/>
            <person name="Cai C."/>
            <person name="Zhu X."/>
            <person name="Zhou B."/>
            <person name="Zhang Y."/>
            <person name="Chen Z."/>
            <person name="Xu S."/>
            <person name="Zhu R."/>
            <person name="Wang S."/>
            <person name="Zhang T."/>
            <person name="Zhao G."/>
        </authorList>
    </citation>
    <scope>NUCLEOTIDE SEQUENCE [LARGE SCALE GENOMIC DNA]</scope>
    <source>
        <strain evidence="4">cv. Xinhai21</strain>
        <tissue evidence="3">Leaf</tissue>
    </source>
</reference>
<evidence type="ECO:0000313" key="4">
    <source>
        <dbReference type="Proteomes" id="UP000239757"/>
    </source>
</evidence>
<dbReference type="PANTHER" id="PTHR47851">
    <property type="entry name" value="OS06G0588700 PROTEIN-RELATED"/>
    <property type="match status" value="1"/>
</dbReference>
<gene>
    <name evidence="3" type="ORF">GOBAR_AA13466</name>
</gene>
<evidence type="ECO:0000313" key="3">
    <source>
        <dbReference type="EMBL" id="PPS07179.1"/>
    </source>
</evidence>
<dbReference type="OrthoDB" id="1717004at2759"/>
<sequence length="271" mass="31064">MWYNDLTKNAMEDHRSAVSKKDNLAYDKAKLKNKWDWMSNKWSLWKALKRRETELGWDHEMGTINIEQLFGVLVAQEVLQFTLGEREKETIYILSLPNYNVGNAPYDYDDVMSENNGFNHNQANMGWQEVWNDFSLVPSPSHSPQFNEQGVGRRGNKQGFGNDAFGGNKSSKTESFGRVGGSTMLMEKLDAMVQVAIERSIKDMELMNLKARTLINSLAKLVSLPGLIPSTPKFCFACTLIKDPKKRTIRNSLPDDDARLHWIKYLYEEGK</sequence>
<dbReference type="Proteomes" id="UP000239757">
    <property type="component" value="Unassembled WGS sequence"/>
</dbReference>
<dbReference type="InterPro" id="IPR024752">
    <property type="entry name" value="Myb/SANT-like_dom"/>
</dbReference>
<dbReference type="Pfam" id="PF12776">
    <property type="entry name" value="Myb_DNA-bind_3"/>
    <property type="match status" value="1"/>
</dbReference>
<feature type="domain" description="Myb/SANT-like" evidence="2">
    <location>
        <begin position="6"/>
        <end position="65"/>
    </location>
</feature>
<evidence type="ECO:0000259" key="2">
    <source>
        <dbReference type="Pfam" id="PF12776"/>
    </source>
</evidence>
<dbReference type="PANTHER" id="PTHR47851:SF5">
    <property type="entry name" value="MYB_SANT-LIKE DOMAIN-CONTAINING PROTEIN"/>
    <property type="match status" value="1"/>
</dbReference>
<dbReference type="EMBL" id="KZ664173">
    <property type="protein sequence ID" value="PPS07179.1"/>
    <property type="molecule type" value="Genomic_DNA"/>
</dbReference>
<proteinExistence type="predicted"/>
<organism evidence="3 4">
    <name type="scientific">Gossypium barbadense</name>
    <name type="common">Sea Island cotton</name>
    <name type="synonym">Hibiscus barbadensis</name>
    <dbReference type="NCBI Taxonomy" id="3634"/>
    <lineage>
        <taxon>Eukaryota</taxon>
        <taxon>Viridiplantae</taxon>
        <taxon>Streptophyta</taxon>
        <taxon>Embryophyta</taxon>
        <taxon>Tracheophyta</taxon>
        <taxon>Spermatophyta</taxon>
        <taxon>Magnoliopsida</taxon>
        <taxon>eudicotyledons</taxon>
        <taxon>Gunneridae</taxon>
        <taxon>Pentapetalae</taxon>
        <taxon>rosids</taxon>
        <taxon>malvids</taxon>
        <taxon>Malvales</taxon>
        <taxon>Malvaceae</taxon>
        <taxon>Malvoideae</taxon>
        <taxon>Gossypium</taxon>
    </lineage>
</organism>
<evidence type="ECO:0000256" key="1">
    <source>
        <dbReference type="SAM" id="MobiDB-lite"/>
    </source>
</evidence>
<name>A0A2P5XV12_GOSBA</name>
<accession>A0A2P5XV12</accession>
<protein>
    <recommendedName>
        <fullName evidence="2">Myb/SANT-like domain-containing protein</fullName>
    </recommendedName>
</protein>
<feature type="region of interest" description="Disordered" evidence="1">
    <location>
        <begin position="142"/>
        <end position="176"/>
    </location>
</feature>
<dbReference type="AlphaFoldDB" id="A0A2P5XV12"/>